<keyword evidence="4" id="KW-1185">Reference proteome</keyword>
<gene>
    <name evidence="3" type="ORF">G8770_16860</name>
</gene>
<accession>A0A9E5MN02</accession>
<evidence type="ECO:0000259" key="2">
    <source>
        <dbReference type="Pfam" id="PF01425"/>
    </source>
</evidence>
<protein>
    <submittedName>
        <fullName evidence="3">Amidase</fullName>
    </submittedName>
</protein>
<evidence type="ECO:0000313" key="4">
    <source>
        <dbReference type="Proteomes" id="UP000787472"/>
    </source>
</evidence>
<dbReference type="SUPFAM" id="SSF75304">
    <property type="entry name" value="Amidase signature (AS) enzymes"/>
    <property type="match status" value="1"/>
</dbReference>
<organism evidence="3 4">
    <name type="scientific">Pseudomaricurvus hydrocarbonicus</name>
    <dbReference type="NCBI Taxonomy" id="1470433"/>
    <lineage>
        <taxon>Bacteria</taxon>
        <taxon>Pseudomonadati</taxon>
        <taxon>Pseudomonadota</taxon>
        <taxon>Gammaproteobacteria</taxon>
        <taxon>Cellvibrionales</taxon>
        <taxon>Cellvibrionaceae</taxon>
        <taxon>Pseudomaricurvus</taxon>
    </lineage>
</organism>
<evidence type="ECO:0000256" key="1">
    <source>
        <dbReference type="ARBA" id="ARBA00009199"/>
    </source>
</evidence>
<reference evidence="3" key="1">
    <citation type="submission" date="2020-03" db="EMBL/GenBank/DDBJ databases">
        <authorList>
            <person name="Guo F."/>
        </authorList>
    </citation>
    <scope>NUCLEOTIDE SEQUENCE</scope>
    <source>
        <strain evidence="3">JCM 30134</strain>
    </source>
</reference>
<dbReference type="Gene3D" id="3.90.1300.10">
    <property type="entry name" value="Amidase signature (AS) domain"/>
    <property type="match status" value="1"/>
</dbReference>
<dbReference type="PANTHER" id="PTHR11895">
    <property type="entry name" value="TRANSAMIDASE"/>
    <property type="match status" value="1"/>
</dbReference>
<proteinExistence type="inferred from homology"/>
<sequence>MTDFDMSLLLADATHLAELLQRDELSSESLTLQTLKAIERLDPALNCYISVYPEAALAAARASDERRRQGRLRSPLDGLTLAVKDNIDVAGMVTTAGLNIPADSTPAEHDAFVIAQLRQAGCVIIGKLNMHEAALGATNDNPHHGRCMNPHRPGFTPGGSSGGSGAAVAAGLCALALGTDTMGSVRIPASYCGVSGLKPTAGAVSIGGSVLLSRRLDNIGPLARSPRDLGLMMPSLVQQDHACAQSRGLSLASGMKPVEQLRFAALTDVSGVDTDISLAYTQAVQHFIQRGAQVTYCDLSQFDFARSRRAGLLMCEVDMYLYHQPQLDAHPEYYSDQLKAMMQWGVGKSAVEALAADWLMDDTSVQLAQLLSNVDVLLLPTAPQTAFSFEQPAPAGQADLTNMANMSGHPAISVPMGISPGGLPMGLQLVGQRGADRSLIELAQWFADTAAGQCPLDPQQLLAS</sequence>
<comment type="similarity">
    <text evidence="1">Belongs to the amidase family.</text>
</comment>
<dbReference type="PANTHER" id="PTHR11895:SF7">
    <property type="entry name" value="GLUTAMYL-TRNA(GLN) AMIDOTRANSFERASE SUBUNIT A, MITOCHONDRIAL"/>
    <property type="match status" value="1"/>
</dbReference>
<dbReference type="AlphaFoldDB" id="A0A9E5MN02"/>
<dbReference type="Pfam" id="PF01425">
    <property type="entry name" value="Amidase"/>
    <property type="match status" value="1"/>
</dbReference>
<comment type="caution">
    <text evidence="3">The sequence shown here is derived from an EMBL/GenBank/DDBJ whole genome shotgun (WGS) entry which is preliminary data.</text>
</comment>
<feature type="domain" description="Amidase" evidence="2">
    <location>
        <begin position="30"/>
        <end position="439"/>
    </location>
</feature>
<dbReference type="EMBL" id="JAAONZ010000015">
    <property type="protein sequence ID" value="NHO67221.1"/>
    <property type="molecule type" value="Genomic_DNA"/>
</dbReference>
<dbReference type="InterPro" id="IPR023631">
    <property type="entry name" value="Amidase_dom"/>
</dbReference>
<evidence type="ECO:0000313" key="3">
    <source>
        <dbReference type="EMBL" id="NHO67221.1"/>
    </source>
</evidence>
<dbReference type="RefSeq" id="WP_167189525.1">
    <property type="nucleotide sequence ID" value="NZ_JAAONZ010000015.1"/>
</dbReference>
<dbReference type="InterPro" id="IPR000120">
    <property type="entry name" value="Amidase"/>
</dbReference>
<dbReference type="Proteomes" id="UP000787472">
    <property type="component" value="Unassembled WGS sequence"/>
</dbReference>
<dbReference type="GO" id="GO:0003824">
    <property type="term" value="F:catalytic activity"/>
    <property type="evidence" value="ECO:0007669"/>
    <property type="project" value="InterPro"/>
</dbReference>
<name>A0A9E5MN02_9GAMM</name>
<dbReference type="InterPro" id="IPR036928">
    <property type="entry name" value="AS_sf"/>
</dbReference>